<feature type="domain" description="Peptidoglycan binding" evidence="3">
    <location>
        <begin position="107"/>
        <end position="171"/>
    </location>
</feature>
<accession>A0A2T1NEK0</accession>
<protein>
    <submittedName>
        <fullName evidence="4">Uncharacterized protein</fullName>
    </submittedName>
</protein>
<evidence type="ECO:0000313" key="5">
    <source>
        <dbReference type="Proteomes" id="UP000238426"/>
    </source>
</evidence>
<feature type="domain" description="TtsA-like Glycoside hydrolase family 108" evidence="2">
    <location>
        <begin position="10"/>
        <end position="101"/>
    </location>
</feature>
<reference evidence="4 5" key="1">
    <citation type="submission" date="2018-03" db="EMBL/GenBank/DDBJ databases">
        <title>Mesoflavibacter sp. HG37 and Mesoflavibacter sp. HG96 sp.nov., two marine bacteria isolated from seawater of Western Pacific Ocean.</title>
        <authorList>
            <person name="Cheng H."/>
            <person name="Wu Y.-H."/>
            <person name="Guo L.-L."/>
            <person name="Xu X.-W."/>
        </authorList>
    </citation>
    <scope>NUCLEOTIDE SEQUENCE [LARGE SCALE GENOMIC DNA]</scope>
    <source>
        <strain evidence="4 5">KCTC 32269</strain>
    </source>
</reference>
<dbReference type="RefSeq" id="WP_106463016.1">
    <property type="nucleotide sequence ID" value="NZ_PXOQ01000007.1"/>
</dbReference>
<dbReference type="Pfam" id="PF05838">
    <property type="entry name" value="Glyco_hydro_108"/>
    <property type="match status" value="1"/>
</dbReference>
<feature type="transmembrane region" description="Helical" evidence="1">
    <location>
        <begin position="189"/>
        <end position="207"/>
    </location>
</feature>
<dbReference type="Pfam" id="PF09374">
    <property type="entry name" value="PG_binding_3"/>
    <property type="match status" value="1"/>
</dbReference>
<keyword evidence="1" id="KW-0472">Membrane</keyword>
<organism evidence="4 5">
    <name type="scientific">Aurantibacter aestuarii</name>
    <dbReference type="NCBI Taxonomy" id="1266046"/>
    <lineage>
        <taxon>Bacteria</taxon>
        <taxon>Pseudomonadati</taxon>
        <taxon>Bacteroidota</taxon>
        <taxon>Flavobacteriia</taxon>
        <taxon>Flavobacteriales</taxon>
        <taxon>Flavobacteriaceae</taxon>
        <taxon>Aurantibacter</taxon>
    </lineage>
</organism>
<dbReference type="OrthoDB" id="672438at2"/>
<sequence>MANFNRFISIVLRLEGGYQNLTADTGNYNSLGQNVGTNKGISAKVYETWLGYPPSVSDMKAITDQIAISIYKANYWDKIKGDQINNEEVATIIADHAVNAGVYSAGKITQQTLNERFNLRLSVDGIIGNQTVSAINSVNQYKLFDGILSNRERFYKNLNQPKFLQGWLNRLKPFYEDLINLSSKYGKKASYGLFFLGIVGFSLYMINKQKNDRKSNKQQSNNS</sequence>
<evidence type="ECO:0000313" key="4">
    <source>
        <dbReference type="EMBL" id="PSG90875.1"/>
    </source>
</evidence>
<dbReference type="InterPro" id="IPR008565">
    <property type="entry name" value="TtsA-like_GH18_dom"/>
</dbReference>
<name>A0A2T1NEK0_9FLAO</name>
<dbReference type="CDD" id="cd13926">
    <property type="entry name" value="N-acetylmuramidase_GH108"/>
    <property type="match status" value="1"/>
</dbReference>
<evidence type="ECO:0000259" key="2">
    <source>
        <dbReference type="Pfam" id="PF05838"/>
    </source>
</evidence>
<comment type="caution">
    <text evidence="4">The sequence shown here is derived from an EMBL/GenBank/DDBJ whole genome shotgun (WGS) entry which is preliminary data.</text>
</comment>
<keyword evidence="1" id="KW-1133">Transmembrane helix</keyword>
<keyword evidence="1" id="KW-0812">Transmembrane</keyword>
<keyword evidence="5" id="KW-1185">Reference proteome</keyword>
<dbReference type="InterPro" id="IPR018537">
    <property type="entry name" value="Peptidoglycan-bd_3"/>
</dbReference>
<evidence type="ECO:0000259" key="3">
    <source>
        <dbReference type="Pfam" id="PF09374"/>
    </source>
</evidence>
<dbReference type="EMBL" id="PXOQ01000007">
    <property type="protein sequence ID" value="PSG90875.1"/>
    <property type="molecule type" value="Genomic_DNA"/>
</dbReference>
<dbReference type="Gene3D" id="1.20.141.10">
    <property type="entry name" value="Chitosanase, subunit A, domain 1"/>
    <property type="match status" value="1"/>
</dbReference>
<gene>
    <name evidence="4" type="ORF">C7H52_06270</name>
</gene>
<proteinExistence type="predicted"/>
<dbReference type="AlphaFoldDB" id="A0A2T1NEK0"/>
<dbReference type="InterPro" id="IPR023346">
    <property type="entry name" value="Lysozyme-like_dom_sf"/>
</dbReference>
<evidence type="ECO:0000256" key="1">
    <source>
        <dbReference type="SAM" id="Phobius"/>
    </source>
</evidence>
<dbReference type="Proteomes" id="UP000238426">
    <property type="component" value="Unassembled WGS sequence"/>
</dbReference>
<dbReference type="SUPFAM" id="SSF53955">
    <property type="entry name" value="Lysozyme-like"/>
    <property type="match status" value="1"/>
</dbReference>